<dbReference type="Pfam" id="PF20247">
    <property type="entry name" value="DUF6602"/>
    <property type="match status" value="1"/>
</dbReference>
<accession>A0A8I1K8E2</accession>
<organism evidence="2 3">
    <name type="scientific">Pseudomonas psychrophila</name>
    <dbReference type="NCBI Taxonomy" id="122355"/>
    <lineage>
        <taxon>Bacteria</taxon>
        <taxon>Pseudomonadati</taxon>
        <taxon>Pseudomonadota</taxon>
        <taxon>Gammaproteobacteria</taxon>
        <taxon>Pseudomonadales</taxon>
        <taxon>Pseudomonadaceae</taxon>
        <taxon>Pseudomonas</taxon>
    </lineage>
</organism>
<dbReference type="EMBL" id="JAEKCZ010000005">
    <property type="protein sequence ID" value="MBJ2256378.1"/>
    <property type="molecule type" value="Genomic_DNA"/>
</dbReference>
<dbReference type="CDD" id="cd21173">
    <property type="entry name" value="NucC-like"/>
    <property type="match status" value="1"/>
</dbReference>
<protein>
    <recommendedName>
        <fullName evidence="1">DUF6602 domain-containing protein</fullName>
    </recommendedName>
</protein>
<evidence type="ECO:0000259" key="1">
    <source>
        <dbReference type="Pfam" id="PF20247"/>
    </source>
</evidence>
<dbReference type="InterPro" id="IPR046537">
    <property type="entry name" value="DUF6602"/>
</dbReference>
<evidence type="ECO:0000313" key="2">
    <source>
        <dbReference type="EMBL" id="MBJ2256378.1"/>
    </source>
</evidence>
<dbReference type="AlphaFoldDB" id="A0A8I1K8E2"/>
<dbReference type="Proteomes" id="UP000658390">
    <property type="component" value="Unassembled WGS sequence"/>
</dbReference>
<reference evidence="2" key="1">
    <citation type="submission" date="2020-12" db="EMBL/GenBank/DDBJ databases">
        <title>Antibiotic resistance and phylogeny of Pseudomonas spp. isolated over three decades from chicken meat in the Norwegian food chain.</title>
        <authorList>
            <person name="Moen B."/>
        </authorList>
    </citation>
    <scope>NUCLEOTIDE SEQUENCE</scope>
    <source>
        <strain evidence="2">MF6762</strain>
    </source>
</reference>
<comment type="caution">
    <text evidence="2">The sequence shown here is derived from an EMBL/GenBank/DDBJ whole genome shotgun (WGS) entry which is preliminary data.</text>
</comment>
<name>A0A8I1K8E2_9PSED</name>
<feature type="domain" description="DUF6602" evidence="1">
    <location>
        <begin position="31"/>
        <end position="126"/>
    </location>
</feature>
<dbReference type="GeneID" id="89544711"/>
<gene>
    <name evidence="2" type="ORF">JFT45_07605</name>
</gene>
<proteinExistence type="predicted"/>
<sequence length="240" mass="26067">MTQSSNFLKQKLEGIHAALMQAHADSTKYAPSITGAEREIINRSLLSLILAPGYRVGTGTIFDQYGNDSGQVDIVIEQPFSISFPISSDQNRLFLAPSVCAALEIKSNLATQGKKAMDKAASIKELFRTSVKGDDFHFLDEISIPTFIIGFKGPSTEEGIENIYKSFSNKFIPNGILSIDGAIFYGRAPGQNGFTIAKGKAASLFAFLQCVTATLQHAGSNEFKLDKFQSLIGKTRILKS</sequence>
<evidence type="ECO:0000313" key="3">
    <source>
        <dbReference type="Proteomes" id="UP000658390"/>
    </source>
</evidence>
<dbReference type="RefSeq" id="WP_198821510.1">
    <property type="nucleotide sequence ID" value="NZ_JAEKCZ010000005.1"/>
</dbReference>